<accession>A0A9D1S6K0</accession>
<protein>
    <submittedName>
        <fullName evidence="2">DUF624 domain-containing protein</fullName>
    </submittedName>
</protein>
<feature type="transmembrane region" description="Helical" evidence="1">
    <location>
        <begin position="218"/>
        <end position="242"/>
    </location>
</feature>
<feature type="transmembrane region" description="Helical" evidence="1">
    <location>
        <begin position="92"/>
        <end position="115"/>
    </location>
</feature>
<gene>
    <name evidence="2" type="ORF">IAB04_05580</name>
</gene>
<evidence type="ECO:0000256" key="1">
    <source>
        <dbReference type="SAM" id="Phobius"/>
    </source>
</evidence>
<feature type="transmembrane region" description="Helical" evidence="1">
    <location>
        <begin position="141"/>
        <end position="163"/>
    </location>
</feature>
<sequence length="292" mass="33640">MGLFGFNYSKPGPGVDKDAPKKKGIFLYFELFFRKFWKLIQANMLYFLASLPLLVIFAVFAPFPAGSIVSALYAEEELTPELAANIEIMFRLFFSVAAVGLCGSGPASASFAYILRCFTREQHSWIWTDFKEKFKENFKQGMIVTIVNVVVLYAGFTAIQFYYSMHINNVYEMGTLWLFLMALMCVLLVIFVFMHFYIYQLMVTFENKTVQLYKNALIFALAFLPMNVLFAGLFIVLTFIVFTTLTPPFAILIAFLLWMGIVRFPIEFYAARTIQRKILDQQPLSTQNRSEE</sequence>
<dbReference type="InterPro" id="IPR006938">
    <property type="entry name" value="DUF624"/>
</dbReference>
<evidence type="ECO:0000313" key="3">
    <source>
        <dbReference type="Proteomes" id="UP000824111"/>
    </source>
</evidence>
<dbReference type="Proteomes" id="UP000824111">
    <property type="component" value="Unassembled WGS sequence"/>
</dbReference>
<evidence type="ECO:0000313" key="2">
    <source>
        <dbReference type="EMBL" id="HIU48815.1"/>
    </source>
</evidence>
<organism evidence="2 3">
    <name type="scientific">Candidatus Avimonoglobus intestinipullorum</name>
    <dbReference type="NCBI Taxonomy" id="2840699"/>
    <lineage>
        <taxon>Bacteria</taxon>
        <taxon>Bacillati</taxon>
        <taxon>Bacillota</taxon>
        <taxon>Clostridia</taxon>
        <taxon>Eubacteriales</taxon>
        <taxon>Candidatus Avimonoglobus</taxon>
    </lineage>
</organism>
<feature type="transmembrane region" description="Helical" evidence="1">
    <location>
        <begin position="44"/>
        <end position="72"/>
    </location>
</feature>
<dbReference type="EMBL" id="DVND01000144">
    <property type="protein sequence ID" value="HIU48815.1"/>
    <property type="molecule type" value="Genomic_DNA"/>
</dbReference>
<feature type="transmembrane region" description="Helical" evidence="1">
    <location>
        <begin position="175"/>
        <end position="198"/>
    </location>
</feature>
<comment type="caution">
    <text evidence="2">The sequence shown here is derived from an EMBL/GenBank/DDBJ whole genome shotgun (WGS) entry which is preliminary data.</text>
</comment>
<name>A0A9D1S6K0_9FIRM</name>
<keyword evidence="1" id="KW-1133">Transmembrane helix</keyword>
<keyword evidence="1" id="KW-0472">Membrane</keyword>
<proteinExistence type="predicted"/>
<dbReference type="Pfam" id="PF04854">
    <property type="entry name" value="DUF624"/>
    <property type="match status" value="1"/>
</dbReference>
<keyword evidence="1" id="KW-0812">Transmembrane</keyword>
<dbReference type="AlphaFoldDB" id="A0A9D1S6K0"/>
<feature type="transmembrane region" description="Helical" evidence="1">
    <location>
        <begin position="248"/>
        <end position="266"/>
    </location>
</feature>
<reference evidence="2" key="2">
    <citation type="journal article" date="2021" name="PeerJ">
        <title>Extensive microbial diversity within the chicken gut microbiome revealed by metagenomics and culture.</title>
        <authorList>
            <person name="Gilroy R."/>
            <person name="Ravi A."/>
            <person name="Getino M."/>
            <person name="Pursley I."/>
            <person name="Horton D.L."/>
            <person name="Alikhan N.F."/>
            <person name="Baker D."/>
            <person name="Gharbi K."/>
            <person name="Hall N."/>
            <person name="Watson M."/>
            <person name="Adriaenssens E.M."/>
            <person name="Foster-Nyarko E."/>
            <person name="Jarju S."/>
            <person name="Secka A."/>
            <person name="Antonio M."/>
            <person name="Oren A."/>
            <person name="Chaudhuri R.R."/>
            <person name="La Ragione R."/>
            <person name="Hildebrand F."/>
            <person name="Pallen M.J."/>
        </authorList>
    </citation>
    <scope>NUCLEOTIDE SEQUENCE</scope>
    <source>
        <strain evidence="2">ChiSjej4B22-9803</strain>
    </source>
</reference>
<reference evidence="2" key="1">
    <citation type="submission" date="2020-10" db="EMBL/GenBank/DDBJ databases">
        <authorList>
            <person name="Gilroy R."/>
        </authorList>
    </citation>
    <scope>NUCLEOTIDE SEQUENCE</scope>
    <source>
        <strain evidence="2">ChiSjej4B22-9803</strain>
    </source>
</reference>